<comment type="caution">
    <text evidence="8">The sequence shown here is derived from an EMBL/GenBank/DDBJ whole genome shotgun (WGS) entry which is preliminary data.</text>
</comment>
<feature type="domain" description="HTH myb-type" evidence="7">
    <location>
        <begin position="70"/>
        <end position="120"/>
    </location>
</feature>
<evidence type="ECO:0000259" key="7">
    <source>
        <dbReference type="PROSITE" id="PS51294"/>
    </source>
</evidence>
<dbReference type="InterPro" id="IPR017884">
    <property type="entry name" value="SANT_dom"/>
</dbReference>
<dbReference type="InterPro" id="IPR051575">
    <property type="entry name" value="Myb-like_DNA-bd"/>
</dbReference>
<evidence type="ECO:0000259" key="5">
    <source>
        <dbReference type="PROSITE" id="PS50090"/>
    </source>
</evidence>
<evidence type="ECO:0000313" key="8">
    <source>
        <dbReference type="EMBL" id="KAK8858325.1"/>
    </source>
</evidence>
<name>A0ABR2I8D4_9EUKA</name>
<evidence type="ECO:0000256" key="4">
    <source>
        <dbReference type="ARBA" id="ARBA00023242"/>
    </source>
</evidence>
<keyword evidence="9" id="KW-1185">Reference proteome</keyword>
<dbReference type="PROSITE" id="PS50090">
    <property type="entry name" value="MYB_LIKE"/>
    <property type="match status" value="2"/>
</dbReference>
<evidence type="ECO:0008006" key="10">
    <source>
        <dbReference type="Google" id="ProtNLM"/>
    </source>
</evidence>
<dbReference type="Gene3D" id="1.10.10.60">
    <property type="entry name" value="Homeodomain-like"/>
    <property type="match status" value="2"/>
</dbReference>
<evidence type="ECO:0000259" key="6">
    <source>
        <dbReference type="PROSITE" id="PS51293"/>
    </source>
</evidence>
<organism evidence="8 9">
    <name type="scientific">Tritrichomonas musculus</name>
    <dbReference type="NCBI Taxonomy" id="1915356"/>
    <lineage>
        <taxon>Eukaryota</taxon>
        <taxon>Metamonada</taxon>
        <taxon>Parabasalia</taxon>
        <taxon>Tritrichomonadida</taxon>
        <taxon>Tritrichomonadidae</taxon>
        <taxon>Tritrichomonas</taxon>
    </lineage>
</organism>
<dbReference type="PANTHER" id="PTHR46621:SF1">
    <property type="entry name" value="SNRNA-ACTIVATING PROTEIN COMPLEX SUBUNIT 4"/>
    <property type="match status" value="1"/>
</dbReference>
<evidence type="ECO:0000256" key="2">
    <source>
        <dbReference type="ARBA" id="ARBA00023125"/>
    </source>
</evidence>
<protein>
    <recommendedName>
        <fullName evidence="10">Myb-like DNA-binding domain containing protein</fullName>
    </recommendedName>
</protein>
<dbReference type="InterPro" id="IPR009057">
    <property type="entry name" value="Homeodomain-like_sf"/>
</dbReference>
<proteinExistence type="predicted"/>
<feature type="domain" description="SANT" evidence="6">
    <location>
        <begin position="66"/>
        <end position="117"/>
    </location>
</feature>
<dbReference type="CDD" id="cd00167">
    <property type="entry name" value="SANT"/>
    <property type="match status" value="2"/>
</dbReference>
<evidence type="ECO:0000256" key="1">
    <source>
        <dbReference type="ARBA" id="ARBA00023015"/>
    </source>
</evidence>
<gene>
    <name evidence="8" type="ORF">M9Y10_013428</name>
</gene>
<keyword evidence="4" id="KW-0539">Nucleus</keyword>
<keyword evidence="1" id="KW-0805">Transcription regulation</keyword>
<sequence>MNLLNSSKNGPKNHPRSQFTANEDELLTNLVDHFGDDNWEDISSHMKNRNIRQCKERWFNYLSPKIKNSKWTPEEDTQLEKYYLKYGPKWVKIAHMFKGRTDINIKNRFLLLQRHKNKSLKKSNNKIGINTNDKCLNLNFVPTINDEIPKNEKCFSSVMEYLK</sequence>
<dbReference type="SUPFAM" id="SSF46689">
    <property type="entry name" value="Homeodomain-like"/>
    <property type="match status" value="1"/>
</dbReference>
<dbReference type="PANTHER" id="PTHR46621">
    <property type="entry name" value="SNRNA-ACTIVATING PROTEIN COMPLEX SUBUNIT 4"/>
    <property type="match status" value="1"/>
</dbReference>
<dbReference type="PROSITE" id="PS51294">
    <property type="entry name" value="HTH_MYB"/>
    <property type="match status" value="2"/>
</dbReference>
<keyword evidence="2" id="KW-0238">DNA-binding</keyword>
<dbReference type="Proteomes" id="UP001470230">
    <property type="component" value="Unassembled WGS sequence"/>
</dbReference>
<accession>A0ABR2I8D4</accession>
<dbReference type="PROSITE" id="PS51293">
    <property type="entry name" value="SANT"/>
    <property type="match status" value="1"/>
</dbReference>
<evidence type="ECO:0000256" key="3">
    <source>
        <dbReference type="ARBA" id="ARBA00023163"/>
    </source>
</evidence>
<dbReference type="EMBL" id="JAPFFF010000019">
    <property type="protein sequence ID" value="KAK8858325.1"/>
    <property type="molecule type" value="Genomic_DNA"/>
</dbReference>
<reference evidence="8 9" key="1">
    <citation type="submission" date="2024-04" db="EMBL/GenBank/DDBJ databases">
        <title>Tritrichomonas musculus Genome.</title>
        <authorList>
            <person name="Alves-Ferreira E."/>
            <person name="Grigg M."/>
            <person name="Lorenzi H."/>
            <person name="Galac M."/>
        </authorList>
    </citation>
    <scope>NUCLEOTIDE SEQUENCE [LARGE SCALE GENOMIC DNA]</scope>
    <source>
        <strain evidence="8 9">EAF2021</strain>
    </source>
</reference>
<evidence type="ECO:0000313" key="9">
    <source>
        <dbReference type="Proteomes" id="UP001470230"/>
    </source>
</evidence>
<dbReference type="InterPro" id="IPR017930">
    <property type="entry name" value="Myb_dom"/>
</dbReference>
<keyword evidence="3" id="KW-0804">Transcription</keyword>
<dbReference type="SMART" id="SM00717">
    <property type="entry name" value="SANT"/>
    <property type="match status" value="2"/>
</dbReference>
<feature type="domain" description="Myb-like" evidence="5">
    <location>
        <begin position="63"/>
        <end position="109"/>
    </location>
</feature>
<feature type="domain" description="HTH myb-type" evidence="7">
    <location>
        <begin position="12"/>
        <end position="66"/>
    </location>
</feature>
<dbReference type="Pfam" id="PF13921">
    <property type="entry name" value="Myb_DNA-bind_6"/>
    <property type="match status" value="1"/>
</dbReference>
<feature type="domain" description="Myb-like" evidence="5">
    <location>
        <begin position="11"/>
        <end position="62"/>
    </location>
</feature>
<dbReference type="InterPro" id="IPR001005">
    <property type="entry name" value="SANT/Myb"/>
</dbReference>